<dbReference type="PANTHER" id="PTHR21666:SF270">
    <property type="entry name" value="MUREIN HYDROLASE ACTIVATOR ENVC"/>
    <property type="match status" value="1"/>
</dbReference>
<dbReference type="InterPro" id="IPR050570">
    <property type="entry name" value="Cell_wall_metabolism_enzyme"/>
</dbReference>
<gene>
    <name evidence="3" type="ORF">J2S08_000806</name>
</gene>
<name>A0ABT9WP44_9BACI</name>
<dbReference type="InterPro" id="IPR016047">
    <property type="entry name" value="M23ase_b-sheet_dom"/>
</dbReference>
<dbReference type="RefSeq" id="WP_307226881.1">
    <property type="nucleotide sequence ID" value="NZ_JAUSTT010000003.1"/>
</dbReference>
<comment type="caution">
    <text evidence="3">The sequence shown here is derived from an EMBL/GenBank/DDBJ whole genome shotgun (WGS) entry which is preliminary data.</text>
</comment>
<feature type="signal peptide" evidence="1">
    <location>
        <begin position="1"/>
        <end position="26"/>
    </location>
</feature>
<dbReference type="PANTHER" id="PTHR21666">
    <property type="entry name" value="PEPTIDASE-RELATED"/>
    <property type="match status" value="1"/>
</dbReference>
<dbReference type="Gene3D" id="2.70.70.10">
    <property type="entry name" value="Glucose Permease (Domain IIA)"/>
    <property type="match status" value="1"/>
</dbReference>
<evidence type="ECO:0000313" key="3">
    <source>
        <dbReference type="EMBL" id="MDQ0174972.1"/>
    </source>
</evidence>
<protein>
    <recommendedName>
        <fullName evidence="2">M23ase beta-sheet core domain-containing protein</fullName>
    </recommendedName>
</protein>
<evidence type="ECO:0000313" key="4">
    <source>
        <dbReference type="Proteomes" id="UP001223586"/>
    </source>
</evidence>
<dbReference type="InterPro" id="IPR011055">
    <property type="entry name" value="Dup_hybrid_motif"/>
</dbReference>
<dbReference type="Proteomes" id="UP001223586">
    <property type="component" value="Unassembled WGS sequence"/>
</dbReference>
<sequence>MKMMKKIFSLTVLTFVLAMIPLTAFAKDSDYGDLGWYYVTTSYKITSPYGDRGGVFHKGIDIGVDKEPAYSISKGKVKYAGYSETAGNWVVIESEDKDPNGKKLTARYLHLNSYSVSTGDTVKRGDKIGVTGNTGNSTGPHLHFDVNNANKMNGSDLNKNNTINPVLFWPNAKWSSVSSHFEIDHHEGDLILEEAIFDFLIEYVGIDAFEEWKNATDNPVQSEFLNHFDLSENDMHHIYNEFISEK</sequence>
<keyword evidence="1" id="KW-0732">Signal</keyword>
<evidence type="ECO:0000259" key="2">
    <source>
        <dbReference type="Pfam" id="PF01551"/>
    </source>
</evidence>
<dbReference type="EMBL" id="JAUSTT010000003">
    <property type="protein sequence ID" value="MDQ0174972.1"/>
    <property type="molecule type" value="Genomic_DNA"/>
</dbReference>
<reference evidence="3 4" key="1">
    <citation type="submission" date="2023-07" db="EMBL/GenBank/DDBJ databases">
        <title>Genomic Encyclopedia of Type Strains, Phase IV (KMG-IV): sequencing the most valuable type-strain genomes for metagenomic binning, comparative biology and taxonomic classification.</title>
        <authorList>
            <person name="Goeker M."/>
        </authorList>
    </citation>
    <scope>NUCLEOTIDE SEQUENCE [LARGE SCALE GENOMIC DNA]</scope>
    <source>
        <strain evidence="3 4">DSM 23837</strain>
    </source>
</reference>
<dbReference type="SUPFAM" id="SSF51261">
    <property type="entry name" value="Duplicated hybrid motif"/>
    <property type="match status" value="1"/>
</dbReference>
<dbReference type="Pfam" id="PF01551">
    <property type="entry name" value="Peptidase_M23"/>
    <property type="match status" value="1"/>
</dbReference>
<evidence type="ECO:0000256" key="1">
    <source>
        <dbReference type="SAM" id="SignalP"/>
    </source>
</evidence>
<accession>A0ABT9WP44</accession>
<organism evidence="3 4">
    <name type="scientific">Bacillus chungangensis</name>
    <dbReference type="NCBI Taxonomy" id="587633"/>
    <lineage>
        <taxon>Bacteria</taxon>
        <taxon>Bacillati</taxon>
        <taxon>Bacillota</taxon>
        <taxon>Bacilli</taxon>
        <taxon>Bacillales</taxon>
        <taxon>Bacillaceae</taxon>
        <taxon>Bacillus</taxon>
    </lineage>
</organism>
<proteinExistence type="predicted"/>
<keyword evidence="4" id="KW-1185">Reference proteome</keyword>
<dbReference type="CDD" id="cd12797">
    <property type="entry name" value="M23_peptidase"/>
    <property type="match status" value="1"/>
</dbReference>
<feature type="domain" description="M23ase beta-sheet core" evidence="2">
    <location>
        <begin position="56"/>
        <end position="150"/>
    </location>
</feature>
<feature type="chain" id="PRO_5047139178" description="M23ase beta-sheet core domain-containing protein" evidence="1">
    <location>
        <begin position="27"/>
        <end position="246"/>
    </location>
</feature>